<dbReference type="PANTHER" id="PTHR42839:SF2">
    <property type="entry name" value="ISOCHORISMATE SYNTHASE ENTC"/>
    <property type="match status" value="1"/>
</dbReference>
<accession>A0A7W8C3J0</accession>
<dbReference type="RefSeq" id="WP_183722122.1">
    <property type="nucleotide sequence ID" value="NZ_JACHGO010000010.1"/>
</dbReference>
<reference evidence="7 8" key="1">
    <citation type="submission" date="2020-08" db="EMBL/GenBank/DDBJ databases">
        <title>Genomic Encyclopedia of Type Strains, Phase IV (KMG-IV): sequencing the most valuable type-strain genomes for metagenomic binning, comparative biology and taxonomic classification.</title>
        <authorList>
            <person name="Goeker M."/>
        </authorList>
    </citation>
    <scope>NUCLEOTIDE SEQUENCE [LARGE SCALE GENOMIC DNA]</scope>
    <source>
        <strain evidence="7 8">DSM 11275</strain>
    </source>
</reference>
<comment type="catalytic activity">
    <reaction evidence="1">
        <text>chorismate = isochorismate</text>
        <dbReference type="Rhea" id="RHEA:18985"/>
        <dbReference type="ChEBI" id="CHEBI:29748"/>
        <dbReference type="ChEBI" id="CHEBI:29780"/>
        <dbReference type="EC" id="5.4.4.2"/>
    </reaction>
</comment>
<proteinExistence type="inferred from homology"/>
<evidence type="ECO:0000256" key="2">
    <source>
        <dbReference type="ARBA" id="ARBA00005297"/>
    </source>
</evidence>
<dbReference type="SUPFAM" id="SSF56322">
    <property type="entry name" value="ADC synthase"/>
    <property type="match status" value="1"/>
</dbReference>
<sequence>MVEAIHSPLRFAIQGACRSASQKGRPVLAVAGVSVPTVDMLSLFARYSPQMDASLWLGLKKKSLLGLGVALECTGHGADRFTAVSAEWHTLMENAVVVGDAAPVALGGFRFDAACPASSIWLGFTDGVLVIPRLTIFQDGADSCHIVAADHVPPGADAAARLQAILSTFSRRADDEKMTSPEQEGHVSIFDPEEAKTQWHGLVNGAMNAISRGSARKIVAARAIQATSTAPFTVPNIVRRLRAENSKAAVFAFGRRGAYFVGATPEILITASAGSFQTMALAGSAPRSENLEQDALLGQALLDSDKDQIEHDFVVQAMLRALKPYCRKIVADSAPSLHKLRKVQHLVTHFSGDILPRKSLLDVVARLHPTPAVGGVPTESALAFLREHEGVDRGWYAGPVGWLDADGNGEFMVALRSGVIHRQTAVLFAGCGLVAGSDPVKEYQETRLKFSTMLDGLCPARSSAKAGGQTTH</sequence>
<evidence type="ECO:0000256" key="5">
    <source>
        <dbReference type="ARBA" id="ARBA00041564"/>
    </source>
</evidence>
<evidence type="ECO:0000259" key="6">
    <source>
        <dbReference type="Pfam" id="PF00425"/>
    </source>
</evidence>
<dbReference type="Gene3D" id="3.60.120.10">
    <property type="entry name" value="Anthranilate synthase"/>
    <property type="match status" value="1"/>
</dbReference>
<comment type="similarity">
    <text evidence="2">Belongs to the isochorismate synthase family.</text>
</comment>
<feature type="domain" description="Chorismate-utilising enzyme C-terminal" evidence="6">
    <location>
        <begin position="196"/>
        <end position="449"/>
    </location>
</feature>
<name>A0A7W8C3J0_9BACT</name>
<dbReference type="PANTHER" id="PTHR42839">
    <property type="entry name" value="ISOCHORISMATE SYNTHASE ENTC"/>
    <property type="match status" value="1"/>
</dbReference>
<evidence type="ECO:0000256" key="1">
    <source>
        <dbReference type="ARBA" id="ARBA00000799"/>
    </source>
</evidence>
<dbReference type="EMBL" id="JACHGO010000010">
    <property type="protein sequence ID" value="MBB5144661.1"/>
    <property type="molecule type" value="Genomic_DNA"/>
</dbReference>
<keyword evidence="8" id="KW-1185">Reference proteome</keyword>
<dbReference type="AlphaFoldDB" id="A0A7W8C3J0"/>
<organism evidence="7 8">
    <name type="scientific">Desulfovibrio intestinalis</name>
    <dbReference type="NCBI Taxonomy" id="58621"/>
    <lineage>
        <taxon>Bacteria</taxon>
        <taxon>Pseudomonadati</taxon>
        <taxon>Thermodesulfobacteriota</taxon>
        <taxon>Desulfovibrionia</taxon>
        <taxon>Desulfovibrionales</taxon>
        <taxon>Desulfovibrionaceae</taxon>
        <taxon>Desulfovibrio</taxon>
    </lineage>
</organism>
<gene>
    <name evidence="7" type="ORF">HNQ38_002779</name>
</gene>
<protein>
    <recommendedName>
        <fullName evidence="3">isochorismate synthase</fullName>
        <ecNumber evidence="3">5.4.4.2</ecNumber>
    </recommendedName>
    <alternativeName>
        <fullName evidence="5">Isochorismate mutase</fullName>
    </alternativeName>
</protein>
<dbReference type="EC" id="5.4.4.2" evidence="3"/>
<evidence type="ECO:0000256" key="3">
    <source>
        <dbReference type="ARBA" id="ARBA00012824"/>
    </source>
</evidence>
<dbReference type="InterPro" id="IPR015890">
    <property type="entry name" value="Chorismate_C"/>
</dbReference>
<dbReference type="NCBIfam" id="TIGR00543">
    <property type="entry name" value="isochor_syn"/>
    <property type="match status" value="1"/>
</dbReference>
<evidence type="ECO:0000313" key="7">
    <source>
        <dbReference type="EMBL" id="MBB5144661.1"/>
    </source>
</evidence>
<dbReference type="InterPro" id="IPR005801">
    <property type="entry name" value="ADC_synthase"/>
</dbReference>
<keyword evidence="4" id="KW-0413">Isomerase</keyword>
<comment type="caution">
    <text evidence="7">The sequence shown here is derived from an EMBL/GenBank/DDBJ whole genome shotgun (WGS) entry which is preliminary data.</text>
</comment>
<dbReference type="Proteomes" id="UP000539075">
    <property type="component" value="Unassembled WGS sequence"/>
</dbReference>
<evidence type="ECO:0000313" key="8">
    <source>
        <dbReference type="Proteomes" id="UP000539075"/>
    </source>
</evidence>
<dbReference type="InterPro" id="IPR004561">
    <property type="entry name" value="IsoChor_synthase"/>
</dbReference>
<dbReference type="GO" id="GO:0008909">
    <property type="term" value="F:isochorismate synthase activity"/>
    <property type="evidence" value="ECO:0007669"/>
    <property type="project" value="UniProtKB-EC"/>
</dbReference>
<evidence type="ECO:0000256" key="4">
    <source>
        <dbReference type="ARBA" id="ARBA00023235"/>
    </source>
</evidence>
<dbReference type="Pfam" id="PF00425">
    <property type="entry name" value="Chorismate_bind"/>
    <property type="match status" value="1"/>
</dbReference>